<dbReference type="RefSeq" id="WP_170864386.1">
    <property type="nucleotide sequence ID" value="NZ_FQUS01000013.1"/>
</dbReference>
<dbReference type="EMBL" id="FQUS01000013">
    <property type="protein sequence ID" value="SHF82010.1"/>
    <property type="molecule type" value="Genomic_DNA"/>
</dbReference>
<dbReference type="GO" id="GO:0003700">
    <property type="term" value="F:DNA-binding transcription factor activity"/>
    <property type="evidence" value="ECO:0007669"/>
    <property type="project" value="InterPro"/>
</dbReference>
<dbReference type="Proteomes" id="UP000184041">
    <property type="component" value="Unassembled WGS sequence"/>
</dbReference>
<evidence type="ECO:0000313" key="2">
    <source>
        <dbReference type="Proteomes" id="UP000184041"/>
    </source>
</evidence>
<sequence length="53" mass="6059">MENYYDILFPYAYNILGSRSLAQDAIQEVIARYFSRSAKKIKKAQSLPEKGGD</sequence>
<proteinExistence type="predicted"/>
<accession>A0A1M5ESB2</accession>
<name>A0A1M5ESB2_9BACT</name>
<protein>
    <recommendedName>
        <fullName evidence="3">Sigma-70 region 2</fullName>
    </recommendedName>
</protein>
<dbReference type="AlphaFoldDB" id="A0A1M5ESB2"/>
<dbReference type="SUPFAM" id="SSF88946">
    <property type="entry name" value="Sigma2 domain of RNA polymerase sigma factors"/>
    <property type="match status" value="1"/>
</dbReference>
<dbReference type="InterPro" id="IPR013325">
    <property type="entry name" value="RNA_pol_sigma_r2"/>
</dbReference>
<dbReference type="GO" id="GO:0006352">
    <property type="term" value="P:DNA-templated transcription initiation"/>
    <property type="evidence" value="ECO:0007669"/>
    <property type="project" value="InterPro"/>
</dbReference>
<reference evidence="1 2" key="1">
    <citation type="submission" date="2016-11" db="EMBL/GenBank/DDBJ databases">
        <authorList>
            <person name="Jaros S."/>
            <person name="Januszkiewicz K."/>
            <person name="Wedrychowicz H."/>
        </authorList>
    </citation>
    <scope>NUCLEOTIDE SEQUENCE [LARGE SCALE GENOMIC DNA]</scope>
    <source>
        <strain evidence="1 2">DSM 21986</strain>
    </source>
</reference>
<organism evidence="1 2">
    <name type="scientific">Fodinibius roseus</name>
    <dbReference type="NCBI Taxonomy" id="1194090"/>
    <lineage>
        <taxon>Bacteria</taxon>
        <taxon>Pseudomonadati</taxon>
        <taxon>Balneolota</taxon>
        <taxon>Balneolia</taxon>
        <taxon>Balneolales</taxon>
        <taxon>Balneolaceae</taxon>
        <taxon>Fodinibius</taxon>
    </lineage>
</organism>
<evidence type="ECO:0008006" key="3">
    <source>
        <dbReference type="Google" id="ProtNLM"/>
    </source>
</evidence>
<dbReference type="STRING" id="1194090.SAMN05443144_113148"/>
<evidence type="ECO:0000313" key="1">
    <source>
        <dbReference type="EMBL" id="SHF82010.1"/>
    </source>
</evidence>
<keyword evidence="2" id="KW-1185">Reference proteome</keyword>
<gene>
    <name evidence="1" type="ORF">SAMN05443144_113148</name>
</gene>
<dbReference type="Gene3D" id="1.10.1740.10">
    <property type="match status" value="1"/>
</dbReference>